<comment type="caution">
    <text evidence="1">The sequence shown here is derived from an EMBL/GenBank/DDBJ whole genome shotgun (WGS) entry which is preliminary data.</text>
</comment>
<keyword evidence="2" id="KW-1185">Reference proteome</keyword>
<protein>
    <submittedName>
        <fullName evidence="1">Uncharacterized protein</fullName>
    </submittedName>
</protein>
<dbReference type="Proteomes" id="UP001431784">
    <property type="component" value="Unassembled WGS sequence"/>
</dbReference>
<proteinExistence type="predicted"/>
<evidence type="ECO:0000313" key="2">
    <source>
        <dbReference type="Proteomes" id="UP001431784"/>
    </source>
</evidence>
<reference evidence="1" key="1">
    <citation type="submission" date="2023-02" db="EMBL/GenBank/DDBJ databases">
        <title>Description of Roseinatronobacter alkalisoli sp. nov., an alkaliphilic bacerium isolated from soda soil.</title>
        <authorList>
            <person name="Wei W."/>
        </authorList>
    </citation>
    <scope>NUCLEOTIDE SEQUENCE</scope>
    <source>
        <strain evidence="1">HJB301</strain>
    </source>
</reference>
<sequence length="278" mass="30338">MAMSFPFGQDWTSRDRWLAGPNAKSRRWTISYEGNFSLGCGYHSFIFLGFDSLSIGIVSLSGCSPSVGFPVGRLLGRLKPSHARRIEHTWEGSETLRGVDGHFDLQRIQAGYGSGMALYAKMQEAIPQRMIAAEPFSFNDLAGQTGAVSGAEVEVIASDSLYYIEATRGLGGPFIFGPQHIANSGGGLVSASIGGLVGWWSIESCFNLYTELSRRTLYDDDISEIGECIRQDSFPAYDQPYRQIHGAHPAIQELPPFGCASDLSADLFDPASVLQQYQ</sequence>
<gene>
    <name evidence="1" type="ORF">PUT78_09820</name>
</gene>
<organism evidence="1 2">
    <name type="scientific">Roseinatronobacter alkalisoli</name>
    <dbReference type="NCBI Taxonomy" id="3028235"/>
    <lineage>
        <taxon>Bacteria</taxon>
        <taxon>Pseudomonadati</taxon>
        <taxon>Pseudomonadota</taxon>
        <taxon>Alphaproteobacteria</taxon>
        <taxon>Rhodobacterales</taxon>
        <taxon>Paracoccaceae</taxon>
        <taxon>Roseinatronobacter</taxon>
    </lineage>
</organism>
<name>A0ABT5TB39_9RHOB</name>
<accession>A0ABT5TB39</accession>
<dbReference type="EMBL" id="JAQZSM010000007">
    <property type="protein sequence ID" value="MDD7971402.1"/>
    <property type="molecule type" value="Genomic_DNA"/>
</dbReference>
<dbReference type="RefSeq" id="WP_274352086.1">
    <property type="nucleotide sequence ID" value="NZ_JAQZSM010000007.1"/>
</dbReference>
<evidence type="ECO:0000313" key="1">
    <source>
        <dbReference type="EMBL" id="MDD7971402.1"/>
    </source>
</evidence>